<evidence type="ECO:0000313" key="3">
    <source>
        <dbReference type="Proteomes" id="UP001604277"/>
    </source>
</evidence>
<evidence type="ECO:0000256" key="1">
    <source>
        <dbReference type="SAM" id="Phobius"/>
    </source>
</evidence>
<dbReference type="Proteomes" id="UP001604277">
    <property type="component" value="Unassembled WGS sequence"/>
</dbReference>
<keyword evidence="1" id="KW-1133">Transmembrane helix</keyword>
<dbReference type="PANTHER" id="PTHR36396">
    <property type="entry name" value="MALTASE-GLUCOAMYLASE, INTESTINAL PROTEIN"/>
    <property type="match status" value="1"/>
</dbReference>
<accession>A0ABD1R3E7</accession>
<reference evidence="3" key="1">
    <citation type="submission" date="2024-07" db="EMBL/GenBank/DDBJ databases">
        <title>Two chromosome-level genome assemblies of Korean endemic species Abeliophyllum distichum and Forsythia ovata (Oleaceae).</title>
        <authorList>
            <person name="Jang H."/>
        </authorList>
    </citation>
    <scope>NUCLEOTIDE SEQUENCE [LARGE SCALE GENOMIC DNA]</scope>
</reference>
<dbReference type="AlphaFoldDB" id="A0ABD1R3E7"/>
<dbReference type="PANTHER" id="PTHR36396:SF1">
    <property type="entry name" value="MALTASE-GLUCOAMYLASE, INTESTINAL PROTEIN"/>
    <property type="match status" value="1"/>
</dbReference>
<gene>
    <name evidence="2" type="ORF">Fot_44404</name>
</gene>
<protein>
    <submittedName>
        <fullName evidence="2">Uncharacterized protein</fullName>
    </submittedName>
</protein>
<keyword evidence="1" id="KW-0472">Membrane</keyword>
<comment type="caution">
    <text evidence="2">The sequence shown here is derived from an EMBL/GenBank/DDBJ whole genome shotgun (WGS) entry which is preliminary data.</text>
</comment>
<organism evidence="2 3">
    <name type="scientific">Forsythia ovata</name>
    <dbReference type="NCBI Taxonomy" id="205694"/>
    <lineage>
        <taxon>Eukaryota</taxon>
        <taxon>Viridiplantae</taxon>
        <taxon>Streptophyta</taxon>
        <taxon>Embryophyta</taxon>
        <taxon>Tracheophyta</taxon>
        <taxon>Spermatophyta</taxon>
        <taxon>Magnoliopsida</taxon>
        <taxon>eudicotyledons</taxon>
        <taxon>Gunneridae</taxon>
        <taxon>Pentapetalae</taxon>
        <taxon>asterids</taxon>
        <taxon>lamiids</taxon>
        <taxon>Lamiales</taxon>
        <taxon>Oleaceae</taxon>
        <taxon>Forsythieae</taxon>
        <taxon>Forsythia</taxon>
    </lineage>
</organism>
<feature type="transmembrane region" description="Helical" evidence="1">
    <location>
        <begin position="182"/>
        <end position="206"/>
    </location>
</feature>
<proteinExistence type="predicted"/>
<name>A0ABD1R3E7_9LAMI</name>
<keyword evidence="3" id="KW-1185">Reference proteome</keyword>
<keyword evidence="1" id="KW-0812">Transmembrane</keyword>
<evidence type="ECO:0000313" key="2">
    <source>
        <dbReference type="EMBL" id="KAL2482960.1"/>
    </source>
</evidence>
<sequence>MRFANALSLGAPRRGLGGRFRTLLNRQPKHVCNPSFIVENLHPLPSPLMAEDRENSDIKNPQRYPSFVEVICKSSGKTRRFAAETEAGFAVNLINNKVLSDSSGGGGGNIPLASHIEAVKEGVEEEPVSFGPRSVLVDYGPGWKLQTVVQQKDDVTGVQVRPTRARKADAKVVDESQPSFSFVYIGKILLAFLLLFVFGAIFTLLLENLPQFILYINSSV</sequence>
<dbReference type="EMBL" id="JBFOLJ010000013">
    <property type="protein sequence ID" value="KAL2482960.1"/>
    <property type="molecule type" value="Genomic_DNA"/>
</dbReference>